<name>A0A6F9DJG3_9ASCI</name>
<feature type="binding site" evidence="5">
    <location>
        <begin position="203"/>
        <end position="210"/>
    </location>
    <ligand>
        <name>ATP</name>
        <dbReference type="ChEBI" id="CHEBI:30616"/>
    </ligand>
</feature>
<keyword evidence="2 5" id="KW-0547">Nucleotide-binding</keyword>
<keyword evidence="6" id="KW-0175">Coiled coil</keyword>
<dbReference type="GO" id="GO:0003777">
    <property type="term" value="F:microtubule motor activity"/>
    <property type="evidence" value="ECO:0007669"/>
    <property type="project" value="InterPro"/>
</dbReference>
<feature type="compositionally biased region" description="Basic and acidic residues" evidence="7">
    <location>
        <begin position="1221"/>
        <end position="1230"/>
    </location>
</feature>
<feature type="region of interest" description="Disordered" evidence="7">
    <location>
        <begin position="1"/>
        <end position="54"/>
    </location>
</feature>
<evidence type="ECO:0000256" key="3">
    <source>
        <dbReference type="ARBA" id="ARBA00022840"/>
    </source>
</evidence>
<feature type="compositionally biased region" description="Basic and acidic residues" evidence="7">
    <location>
        <begin position="1123"/>
        <end position="1135"/>
    </location>
</feature>
<dbReference type="InterPro" id="IPR027417">
    <property type="entry name" value="P-loop_NTPase"/>
</dbReference>
<keyword evidence="4" id="KW-0963">Cytoplasm</keyword>
<dbReference type="Gene3D" id="3.40.850.10">
    <property type="entry name" value="Kinesin motor domain"/>
    <property type="match status" value="1"/>
</dbReference>
<feature type="compositionally biased region" description="Polar residues" evidence="7">
    <location>
        <begin position="591"/>
        <end position="610"/>
    </location>
</feature>
<comment type="similarity">
    <text evidence="5">Belongs to the TRAFAC class myosin-kinesin ATPase superfamily. Kinesin family.</text>
</comment>
<dbReference type="SMART" id="SM00129">
    <property type="entry name" value="KISc"/>
    <property type="match status" value="1"/>
</dbReference>
<accession>A0A6F9DJG3</accession>
<protein>
    <submittedName>
        <fullName evidence="9">Uncharacterized protein LOC108949934</fullName>
    </submittedName>
</protein>
<sequence length="1292" mass="141493">MNRKPGIPCPQSAKGVSNPVESIIPPKPNRRKQQQQYSHIPQRCGGGSRTPACTDKMRQRRPFSTNYSGLLKKSPPPMPPSLIKGLTNTTSGNDNGVNRRKDHPGPGKVKIMLRMAGGENENGQNSPTDDFLRMESNKKHVSVFTPPDPATGGRSDNPAAPKVYAFDSVFTHETTQSEICSASLVDVIQAVLNGADGTVFCYGQAYLGKTYVLAGSDNLGQEMGVIPCAISWLFRCIGELQEQQGSRFTVSVSAIEVYGTSEKLRDLLTGYCEDPPPSALTITEDPLVGTQIENRCEIQASTSERAGFLLDAALASRSCSGSRNTPEARRHSHVIFSLNLLQHRTDKNGEGSSVRSRLHFIDLGSCDKNLIKTPGSLALSYSSLGHVIMAIVNNSKHVPFRQSKLTCVLRDTLGNINCRAVMLAHVSRDKKHYADTVATIQLASRIHRVLKKKNKVPNGASAIGVGSRIHHPKHLRHRTRDDDSVIGSSSGMECTSGSELSCDTVVYVNRNGVPMSDRELTDNEGPPESVPVMKLTNGGARHQHVSLNSPTAGEVLRYNVPEARVKPIPRVSQDKPNTPTNPVRSGLSRIPSPNSAKQPQLPSKNVNSRVNGVVATRGGSPKPQKPPRSAKNSSGQTERVNDVKAQHVSFCVEEAPKARRALFGNDTNMSLLQSRNDNGNFHHVNQSGRAGSGEGKGGPVYDHASYLDSVFHCDGRDASHRPAKFSKPSNGNREIAHNRNHLEASENYPTAVDHRQEPDGCDHEAEVRKSIKPHVYENVASIFGGKTEVRPDSMLVNVDDCDWRAPNDDVTDEGGAEGEAVDINFYCLTLTSLNPLVPVSRRKFAQEVKRSKQQKGSLEQQRALARQKLRENFDSGREMDFAEDESTRRALQQLLEAEKTLEELVLDSKPSEIIEAPKPQNNNNVCWDWKLGSGDKLTSDEIEDCDKDEELAESDNLPQMPKLECDYYSRKDSVSSGGVESPQSLAEVTAAQFSNQIEPSHRQVCLYATNSLEMNYVSTQSRSESPARSRGSPSPSRKLVVKDSDLRRRTSRPIIITKSTSKEGAQLTLVKKDKGSRPTLELQITREEVQNEVDLSTSKIKKPRQINRGRKNGISADPNSHGSETKDKTGEETPKRSKWSGLRRFGSKRSESKPRRSSAEGTSSPSRSSIVSKLLTPKVKRASSARQTTKNGNSKSSSSEPSPRRQPDVVLVSNSPVHSASVEDQKDVKPDMSNGINGHDKTGLVENGNHHQKETSLSTPASSKLLRKKSSMKTSSPSVSRFGFSRKSKAKT</sequence>
<gene>
    <name evidence="9" type="primary">LOC108949934</name>
</gene>
<evidence type="ECO:0000259" key="8">
    <source>
        <dbReference type="PROSITE" id="PS50067"/>
    </source>
</evidence>
<evidence type="ECO:0000313" key="9">
    <source>
        <dbReference type="EMBL" id="CAB3263279.1"/>
    </source>
</evidence>
<feature type="region of interest" description="Disordered" evidence="7">
    <location>
        <begin position="1017"/>
        <end position="1060"/>
    </location>
</feature>
<feature type="compositionally biased region" description="Polar residues" evidence="7">
    <location>
        <begin position="574"/>
        <end position="583"/>
    </location>
</feature>
<feature type="region of interest" description="Disordered" evidence="7">
    <location>
        <begin position="1093"/>
        <end position="1292"/>
    </location>
</feature>
<dbReference type="InterPro" id="IPR027640">
    <property type="entry name" value="Kinesin-like_fam"/>
</dbReference>
<organism evidence="9">
    <name type="scientific">Phallusia mammillata</name>
    <dbReference type="NCBI Taxonomy" id="59560"/>
    <lineage>
        <taxon>Eukaryota</taxon>
        <taxon>Metazoa</taxon>
        <taxon>Chordata</taxon>
        <taxon>Tunicata</taxon>
        <taxon>Ascidiacea</taxon>
        <taxon>Phlebobranchia</taxon>
        <taxon>Ascidiidae</taxon>
        <taxon>Phallusia</taxon>
    </lineage>
</organism>
<dbReference type="SUPFAM" id="SSF52540">
    <property type="entry name" value="P-loop containing nucleoside triphosphate hydrolases"/>
    <property type="match status" value="1"/>
</dbReference>
<feature type="compositionally biased region" description="Basic and acidic residues" evidence="7">
    <location>
        <begin position="1148"/>
        <end position="1158"/>
    </location>
</feature>
<reference evidence="9" key="1">
    <citation type="submission" date="2020-04" db="EMBL/GenBank/DDBJ databases">
        <authorList>
            <person name="Neveu A P."/>
        </authorList>
    </citation>
    <scope>NUCLEOTIDE SEQUENCE</scope>
    <source>
        <tissue evidence="9">Whole embryo</tissue>
    </source>
</reference>
<comment type="subcellular location">
    <subcellularLocation>
        <location evidence="1">Cytoplasm</location>
        <location evidence="1">Cytoskeleton</location>
    </subcellularLocation>
</comment>
<evidence type="ECO:0000256" key="1">
    <source>
        <dbReference type="ARBA" id="ARBA00004245"/>
    </source>
</evidence>
<feature type="domain" description="Kinesin motor" evidence="8">
    <location>
        <begin position="108"/>
        <end position="449"/>
    </location>
</feature>
<evidence type="ECO:0000256" key="6">
    <source>
        <dbReference type="SAM" id="Coils"/>
    </source>
</evidence>
<dbReference type="PANTHER" id="PTHR21608">
    <property type="entry name" value="KINESIN-LIKE PROTEIN CG14535"/>
    <property type="match status" value="1"/>
</dbReference>
<feature type="compositionally biased region" description="Low complexity" evidence="7">
    <location>
        <begin position="1021"/>
        <end position="1037"/>
    </location>
</feature>
<dbReference type="GO" id="GO:0007018">
    <property type="term" value="P:microtubule-based movement"/>
    <property type="evidence" value="ECO:0007669"/>
    <property type="project" value="InterPro"/>
</dbReference>
<keyword evidence="3 5" id="KW-0067">ATP-binding</keyword>
<evidence type="ECO:0000256" key="4">
    <source>
        <dbReference type="ARBA" id="ARBA00023212"/>
    </source>
</evidence>
<feature type="coiled-coil region" evidence="6">
    <location>
        <begin position="841"/>
        <end position="868"/>
    </location>
</feature>
<feature type="compositionally biased region" description="Polar residues" evidence="7">
    <location>
        <begin position="1184"/>
        <end position="1193"/>
    </location>
</feature>
<dbReference type="GO" id="GO:0005524">
    <property type="term" value="F:ATP binding"/>
    <property type="evidence" value="ECO:0007669"/>
    <property type="project" value="UniProtKB-UniRule"/>
</dbReference>
<feature type="region of interest" description="Disordered" evidence="7">
    <location>
        <begin position="66"/>
        <end position="107"/>
    </location>
</feature>
<evidence type="ECO:0000256" key="2">
    <source>
        <dbReference type="ARBA" id="ARBA00022741"/>
    </source>
</evidence>
<dbReference type="PROSITE" id="PS50067">
    <property type="entry name" value="KINESIN_MOTOR_2"/>
    <property type="match status" value="1"/>
</dbReference>
<dbReference type="GO" id="GO:0008017">
    <property type="term" value="F:microtubule binding"/>
    <property type="evidence" value="ECO:0007669"/>
    <property type="project" value="InterPro"/>
</dbReference>
<dbReference type="InterPro" id="IPR001752">
    <property type="entry name" value="Kinesin_motor_dom"/>
</dbReference>
<dbReference type="PRINTS" id="PR00380">
    <property type="entry name" value="KINESINHEAVY"/>
</dbReference>
<feature type="compositionally biased region" description="Basic and acidic residues" evidence="7">
    <location>
        <begin position="1238"/>
        <end position="1254"/>
    </location>
</feature>
<keyword evidence="4" id="KW-0206">Cytoskeleton</keyword>
<proteinExistence type="evidence at transcript level"/>
<dbReference type="Pfam" id="PF00225">
    <property type="entry name" value="Kinesin"/>
    <property type="match status" value="1"/>
</dbReference>
<dbReference type="InterPro" id="IPR036961">
    <property type="entry name" value="Kinesin_motor_dom_sf"/>
</dbReference>
<feature type="compositionally biased region" description="Basic residues" evidence="7">
    <location>
        <begin position="1099"/>
        <end position="1111"/>
    </location>
</feature>
<dbReference type="GO" id="GO:0005856">
    <property type="term" value="C:cytoskeleton"/>
    <property type="evidence" value="ECO:0007669"/>
    <property type="project" value="UniProtKB-SubCell"/>
</dbReference>
<evidence type="ECO:0000256" key="5">
    <source>
        <dbReference type="PROSITE-ProRule" id="PRU00283"/>
    </source>
</evidence>
<dbReference type="PANTHER" id="PTHR21608:SF7">
    <property type="entry name" value="KINESIN-LIKE PROTEIN CG14535"/>
    <property type="match status" value="1"/>
</dbReference>
<feature type="region of interest" description="Disordered" evidence="7">
    <location>
        <begin position="565"/>
        <end position="643"/>
    </location>
</feature>
<evidence type="ECO:0000256" key="7">
    <source>
        <dbReference type="SAM" id="MobiDB-lite"/>
    </source>
</evidence>
<keyword evidence="5" id="KW-0505">Motor protein</keyword>
<feature type="compositionally biased region" description="Polar residues" evidence="7">
    <location>
        <begin position="1159"/>
        <end position="1171"/>
    </location>
</feature>
<feature type="compositionally biased region" description="Polar residues" evidence="7">
    <location>
        <begin position="87"/>
        <end position="96"/>
    </location>
</feature>
<dbReference type="EMBL" id="LR787417">
    <property type="protein sequence ID" value="CAB3263279.1"/>
    <property type="molecule type" value="mRNA"/>
</dbReference>